<organism evidence="1 2">
    <name type="scientific">Eragrostis curvula</name>
    <name type="common">weeping love grass</name>
    <dbReference type="NCBI Taxonomy" id="38414"/>
    <lineage>
        <taxon>Eukaryota</taxon>
        <taxon>Viridiplantae</taxon>
        <taxon>Streptophyta</taxon>
        <taxon>Embryophyta</taxon>
        <taxon>Tracheophyta</taxon>
        <taxon>Spermatophyta</taxon>
        <taxon>Magnoliopsida</taxon>
        <taxon>Liliopsida</taxon>
        <taxon>Poales</taxon>
        <taxon>Poaceae</taxon>
        <taxon>PACMAD clade</taxon>
        <taxon>Chloridoideae</taxon>
        <taxon>Eragrostideae</taxon>
        <taxon>Eragrostidinae</taxon>
        <taxon>Eragrostis</taxon>
    </lineage>
</organism>
<dbReference type="Gramene" id="TVU10295">
    <property type="protein sequence ID" value="TVU10295"/>
    <property type="gene ID" value="EJB05_43817"/>
</dbReference>
<protein>
    <recommendedName>
        <fullName evidence="3">Serine-threonine/tyrosine-protein kinase catalytic domain-containing protein</fullName>
    </recommendedName>
</protein>
<name>A0A5J9TG57_9POAL</name>
<evidence type="ECO:0000313" key="2">
    <source>
        <dbReference type="Proteomes" id="UP000324897"/>
    </source>
</evidence>
<evidence type="ECO:0008006" key="3">
    <source>
        <dbReference type="Google" id="ProtNLM"/>
    </source>
</evidence>
<comment type="caution">
    <text evidence="1">The sequence shown here is derived from an EMBL/GenBank/DDBJ whole genome shotgun (WGS) entry which is preliminary data.</text>
</comment>
<proteinExistence type="predicted"/>
<keyword evidence="2" id="KW-1185">Reference proteome</keyword>
<evidence type="ECO:0000313" key="1">
    <source>
        <dbReference type="EMBL" id="TVU10295.1"/>
    </source>
</evidence>
<sequence length="113" mass="13298">MGKRRVRRMHRTYGLWNKEKAETDRLIYCDRLHLDEVVLCIHLVLLCVQENLIGRPAMPQVVHILENGSKYIMQPQIGLHILHKGIMNWSVQAALQYNKNLKIQSGNKQEKRE</sequence>
<dbReference type="Proteomes" id="UP000324897">
    <property type="component" value="Chromosome 3"/>
</dbReference>
<feature type="non-terminal residue" evidence="1">
    <location>
        <position position="1"/>
    </location>
</feature>
<gene>
    <name evidence="1" type="ORF">EJB05_43817</name>
</gene>
<dbReference type="AlphaFoldDB" id="A0A5J9TG57"/>
<reference evidence="1 2" key="1">
    <citation type="journal article" date="2019" name="Sci. Rep.">
        <title>A high-quality genome of Eragrostis curvula grass provides insights into Poaceae evolution and supports new strategies to enhance forage quality.</title>
        <authorList>
            <person name="Carballo J."/>
            <person name="Santos B.A.C.M."/>
            <person name="Zappacosta D."/>
            <person name="Garbus I."/>
            <person name="Selva J.P."/>
            <person name="Gallo C.A."/>
            <person name="Diaz A."/>
            <person name="Albertini E."/>
            <person name="Caccamo M."/>
            <person name="Echenique V."/>
        </authorList>
    </citation>
    <scope>NUCLEOTIDE SEQUENCE [LARGE SCALE GENOMIC DNA]</scope>
    <source>
        <strain evidence="2">cv. Victoria</strain>
        <tissue evidence="1">Leaf</tissue>
    </source>
</reference>
<dbReference type="EMBL" id="RWGY01000039">
    <property type="protein sequence ID" value="TVU10295.1"/>
    <property type="molecule type" value="Genomic_DNA"/>
</dbReference>
<accession>A0A5J9TG57</accession>